<proteinExistence type="predicted"/>
<organism evidence="1 2">
    <name type="scientific">Nephila pilipes</name>
    <name type="common">Giant wood spider</name>
    <name type="synonym">Nephila maculata</name>
    <dbReference type="NCBI Taxonomy" id="299642"/>
    <lineage>
        <taxon>Eukaryota</taxon>
        <taxon>Metazoa</taxon>
        <taxon>Ecdysozoa</taxon>
        <taxon>Arthropoda</taxon>
        <taxon>Chelicerata</taxon>
        <taxon>Arachnida</taxon>
        <taxon>Araneae</taxon>
        <taxon>Araneomorphae</taxon>
        <taxon>Entelegynae</taxon>
        <taxon>Araneoidea</taxon>
        <taxon>Nephilidae</taxon>
        <taxon>Nephila</taxon>
    </lineage>
</organism>
<dbReference type="AlphaFoldDB" id="A0A8X6QAK3"/>
<dbReference type="Proteomes" id="UP000887013">
    <property type="component" value="Unassembled WGS sequence"/>
</dbReference>
<keyword evidence="2" id="KW-1185">Reference proteome</keyword>
<protein>
    <submittedName>
        <fullName evidence="1">Uncharacterized protein</fullName>
    </submittedName>
</protein>
<comment type="caution">
    <text evidence="1">The sequence shown here is derived from an EMBL/GenBank/DDBJ whole genome shotgun (WGS) entry which is preliminary data.</text>
</comment>
<sequence length="67" mass="8074">ISWKKSFQTHLLLQPVTSSAFRKASFEKIYRWWPSERKNIKRESPEREVMQYPTLRVSMAITKAVFE</sequence>
<feature type="non-terminal residue" evidence="1">
    <location>
        <position position="1"/>
    </location>
</feature>
<accession>A0A8X6QAK3</accession>
<dbReference type="EMBL" id="BMAW01126271">
    <property type="protein sequence ID" value="GFU15995.1"/>
    <property type="molecule type" value="Genomic_DNA"/>
</dbReference>
<gene>
    <name evidence="1" type="ORF">NPIL_333721</name>
</gene>
<name>A0A8X6QAK3_NEPPI</name>
<evidence type="ECO:0000313" key="1">
    <source>
        <dbReference type="EMBL" id="GFU15995.1"/>
    </source>
</evidence>
<reference evidence="1" key="1">
    <citation type="submission" date="2020-08" db="EMBL/GenBank/DDBJ databases">
        <title>Multicomponent nature underlies the extraordinary mechanical properties of spider dragline silk.</title>
        <authorList>
            <person name="Kono N."/>
            <person name="Nakamura H."/>
            <person name="Mori M."/>
            <person name="Yoshida Y."/>
            <person name="Ohtoshi R."/>
            <person name="Malay A.D."/>
            <person name="Moran D.A.P."/>
            <person name="Tomita M."/>
            <person name="Numata K."/>
            <person name="Arakawa K."/>
        </authorList>
    </citation>
    <scope>NUCLEOTIDE SEQUENCE</scope>
</reference>
<evidence type="ECO:0000313" key="2">
    <source>
        <dbReference type="Proteomes" id="UP000887013"/>
    </source>
</evidence>